<dbReference type="PANTHER" id="PTHR46328:SF42">
    <property type="entry name" value="PROTEIN FAR1-RELATED SEQUENCE 5-LIKE ISOFORM X1"/>
    <property type="match status" value="1"/>
</dbReference>
<reference evidence="2" key="1">
    <citation type="submission" date="2019-12" db="EMBL/GenBank/DDBJ databases">
        <authorList>
            <person name="Scholes J."/>
        </authorList>
    </citation>
    <scope>NUCLEOTIDE SEQUENCE</scope>
</reference>
<keyword evidence="3" id="KW-1185">Reference proteome</keyword>
<feature type="domain" description="FAR1" evidence="1">
    <location>
        <begin position="107"/>
        <end position="143"/>
    </location>
</feature>
<dbReference type="Pfam" id="PF03101">
    <property type="entry name" value="FAR1"/>
    <property type="match status" value="1"/>
</dbReference>
<dbReference type="PANTHER" id="PTHR46328">
    <property type="entry name" value="FAR-RED IMPAIRED RESPONSIVE (FAR1) FAMILY PROTEIN-RELATED"/>
    <property type="match status" value="1"/>
</dbReference>
<sequence>MTATQSSSSRDDKGIPIPTGLASLIATTVAATTTRPAGCRPSLTRTRTTDNLPAAVPFDYEDSQDTPAIYIGMKTEQVDKVFIPQVDSTIVPKIGLQFQLDEKAHIFYNTYAKDVGFIIEIRNDEKNKIDDTFVWRDFTCSKQDDDGVFLRCSWSR</sequence>
<proteinExistence type="predicted"/>
<comment type="caution">
    <text evidence="2">The sequence shown here is derived from an EMBL/GenBank/DDBJ whole genome shotgun (WGS) entry which is preliminary data.</text>
</comment>
<dbReference type="EMBL" id="CACSLK010011299">
    <property type="protein sequence ID" value="CAA0813245.1"/>
    <property type="molecule type" value="Genomic_DNA"/>
</dbReference>
<evidence type="ECO:0000313" key="3">
    <source>
        <dbReference type="Proteomes" id="UP001153555"/>
    </source>
</evidence>
<accession>A0A9N7MR71</accession>
<protein>
    <submittedName>
        <fullName evidence="2">Far-red impaired responsive (FAR1) family protein</fullName>
    </submittedName>
</protein>
<dbReference type="InterPro" id="IPR004330">
    <property type="entry name" value="FAR1_DNA_bnd_dom"/>
</dbReference>
<dbReference type="Proteomes" id="UP001153555">
    <property type="component" value="Unassembled WGS sequence"/>
</dbReference>
<evidence type="ECO:0000259" key="1">
    <source>
        <dbReference type="Pfam" id="PF03101"/>
    </source>
</evidence>
<organism evidence="2 3">
    <name type="scientific">Striga hermonthica</name>
    <name type="common">Purple witchweed</name>
    <name type="synonym">Buchnera hermonthica</name>
    <dbReference type="NCBI Taxonomy" id="68872"/>
    <lineage>
        <taxon>Eukaryota</taxon>
        <taxon>Viridiplantae</taxon>
        <taxon>Streptophyta</taxon>
        <taxon>Embryophyta</taxon>
        <taxon>Tracheophyta</taxon>
        <taxon>Spermatophyta</taxon>
        <taxon>Magnoliopsida</taxon>
        <taxon>eudicotyledons</taxon>
        <taxon>Gunneridae</taxon>
        <taxon>Pentapetalae</taxon>
        <taxon>asterids</taxon>
        <taxon>lamiids</taxon>
        <taxon>Lamiales</taxon>
        <taxon>Orobanchaceae</taxon>
        <taxon>Buchnereae</taxon>
        <taxon>Striga</taxon>
    </lineage>
</organism>
<evidence type="ECO:0000313" key="2">
    <source>
        <dbReference type="EMBL" id="CAA0813245.1"/>
    </source>
</evidence>
<dbReference type="OrthoDB" id="1433510at2759"/>
<dbReference type="AlphaFoldDB" id="A0A9N7MR71"/>
<gene>
    <name evidence="2" type="ORF">SHERM_13804</name>
</gene>
<name>A0A9N7MR71_STRHE</name>